<comment type="caution">
    <text evidence="3">The sequence shown here is derived from an EMBL/GenBank/DDBJ whole genome shotgun (WGS) entry which is preliminary data.</text>
</comment>
<keyword evidence="2" id="KW-0732">Signal</keyword>
<name>A0ABS7QTJ1_9ACTN</name>
<feature type="signal peptide" evidence="2">
    <location>
        <begin position="1"/>
        <end position="22"/>
    </location>
</feature>
<keyword evidence="3" id="KW-0378">Hydrolase</keyword>
<dbReference type="Gene3D" id="2.40.10.10">
    <property type="entry name" value="Trypsin-like serine proteases"/>
    <property type="match status" value="2"/>
</dbReference>
<reference evidence="3 4" key="1">
    <citation type="submission" date="2021-08" db="EMBL/GenBank/DDBJ databases">
        <title>Streptomyces sp. PTM05 isolated from lichen.</title>
        <authorList>
            <person name="Somphong A."/>
            <person name="Phongsopitanun W."/>
            <person name="Tanasupawat S."/>
        </authorList>
    </citation>
    <scope>NUCLEOTIDE SEQUENCE [LARGE SCALE GENOMIC DNA]</scope>
    <source>
        <strain evidence="3 4">Ptm05</strain>
    </source>
</reference>
<dbReference type="Pfam" id="PF13365">
    <property type="entry name" value="Trypsin_2"/>
    <property type="match status" value="1"/>
</dbReference>
<evidence type="ECO:0000313" key="4">
    <source>
        <dbReference type="Proteomes" id="UP001198565"/>
    </source>
</evidence>
<dbReference type="EMBL" id="JAINVZ010000005">
    <property type="protein sequence ID" value="MBY8885119.1"/>
    <property type="molecule type" value="Genomic_DNA"/>
</dbReference>
<keyword evidence="4" id="KW-1185">Reference proteome</keyword>
<feature type="chain" id="PRO_5046308550" evidence="2">
    <location>
        <begin position="23"/>
        <end position="322"/>
    </location>
</feature>
<accession>A0ABS7QTJ1</accession>
<feature type="compositionally biased region" description="Low complexity" evidence="1">
    <location>
        <begin position="49"/>
        <end position="75"/>
    </location>
</feature>
<dbReference type="GO" id="GO:0008233">
    <property type="term" value="F:peptidase activity"/>
    <property type="evidence" value="ECO:0007669"/>
    <property type="project" value="UniProtKB-KW"/>
</dbReference>
<dbReference type="Proteomes" id="UP001198565">
    <property type="component" value="Unassembled WGS sequence"/>
</dbReference>
<feature type="region of interest" description="Disordered" evidence="1">
    <location>
        <begin position="27"/>
        <end position="75"/>
    </location>
</feature>
<sequence length="322" mass="33318">MNKPLVAALATLALVGASISTAAAVQADPAHSDPAHSPGSPTRTVSVHRAPAGAARADTARTGTTRTGTTLTGTAPRATTDFSGIVALDDCSGSLIRVPASSVNDPALVLTNGHCLETGMPTAGQVIVNQASSRTFTLLKSNAAKAGTLRATKVDYATMTDTDITIYQLNATYAQIEQRYGVKPLTLSPDHPAAGTSIAVVSGYWKTVYACGIDGFAYQLHEADWVWKDSVRYTSACHTIGGTSGSPVEDVATGQVVAVNNTLNEDGQRCSLDNPCEVDQNGQVTVHEGIGYAEETYGIVPCVAQGNTIDLSLPGCTLPKPS</sequence>
<organism evidence="3 4">
    <name type="scientific">Streptantibioticus parmotrematis</name>
    <dbReference type="NCBI Taxonomy" id="2873249"/>
    <lineage>
        <taxon>Bacteria</taxon>
        <taxon>Bacillati</taxon>
        <taxon>Actinomycetota</taxon>
        <taxon>Actinomycetes</taxon>
        <taxon>Kitasatosporales</taxon>
        <taxon>Streptomycetaceae</taxon>
        <taxon>Streptantibioticus</taxon>
    </lineage>
</organism>
<dbReference type="RefSeq" id="WP_222976226.1">
    <property type="nucleotide sequence ID" value="NZ_JAINVZ010000005.1"/>
</dbReference>
<gene>
    <name evidence="3" type="ORF">K7472_09715</name>
</gene>
<evidence type="ECO:0000256" key="1">
    <source>
        <dbReference type="SAM" id="MobiDB-lite"/>
    </source>
</evidence>
<proteinExistence type="predicted"/>
<evidence type="ECO:0000313" key="3">
    <source>
        <dbReference type="EMBL" id="MBY8885119.1"/>
    </source>
</evidence>
<keyword evidence="3" id="KW-0645">Protease</keyword>
<dbReference type="InterPro" id="IPR009003">
    <property type="entry name" value="Peptidase_S1_PA"/>
</dbReference>
<evidence type="ECO:0000256" key="2">
    <source>
        <dbReference type="SAM" id="SignalP"/>
    </source>
</evidence>
<dbReference type="InterPro" id="IPR043504">
    <property type="entry name" value="Peptidase_S1_PA_chymotrypsin"/>
</dbReference>
<protein>
    <submittedName>
        <fullName evidence="3">Serine protease</fullName>
    </submittedName>
</protein>
<dbReference type="SUPFAM" id="SSF50494">
    <property type="entry name" value="Trypsin-like serine proteases"/>
    <property type="match status" value="1"/>
</dbReference>
<dbReference type="GO" id="GO:0006508">
    <property type="term" value="P:proteolysis"/>
    <property type="evidence" value="ECO:0007669"/>
    <property type="project" value="UniProtKB-KW"/>
</dbReference>